<proteinExistence type="predicted"/>
<reference evidence="1" key="1">
    <citation type="submission" date="2021-01" db="EMBL/GenBank/DDBJ databases">
        <authorList>
            <person name="Corre E."/>
            <person name="Pelletier E."/>
            <person name="Niang G."/>
            <person name="Scheremetjew M."/>
            <person name="Finn R."/>
            <person name="Kale V."/>
            <person name="Holt S."/>
            <person name="Cochrane G."/>
            <person name="Meng A."/>
            <person name="Brown T."/>
            <person name="Cohen L."/>
        </authorList>
    </citation>
    <scope>NUCLEOTIDE SEQUENCE</scope>
    <source>
        <strain evidence="1">308</strain>
    </source>
</reference>
<dbReference type="EMBL" id="HBFR01023173">
    <property type="protein sequence ID" value="CAD8889429.1"/>
    <property type="molecule type" value="Transcribed_RNA"/>
</dbReference>
<gene>
    <name evidence="1" type="ORF">CHYS00102_LOCUS16634</name>
</gene>
<evidence type="ECO:0000313" key="1">
    <source>
        <dbReference type="EMBL" id="CAD8889429.1"/>
    </source>
</evidence>
<dbReference type="AlphaFoldDB" id="A0A7S1BJN1"/>
<name>A0A7S1BJN1_9STRA</name>
<sequence>MTDTSPDYRTPDEIQRLRSCIFHLESQIESERNRVSLLEEQCHIRTREKKCVEKLNQCLKPSIVSFESNKVDNNHKKEGDDCFLPLLCLDYAETLSSEAVLSDLKEETHRMSETEIKLHPFWSGVMIQSTDVCDDAFTITGHVLPDIGGYRIPGPWLSFRVIVTANQPQGKPVIVSLRVELNPIGNPKWYPDCELAVLARLCNENSSPTHFFRNLTMFAAFHERRCEKWKNLINLYAGGADNCLRLDVQSAQDLYVTKPPPIMGGLLIISTEDLDSEASFKMHLSWQWEFTAFGRGQEILELQYCGWSNGSGCNGVFSEILCDKSRLKALVNLLGGVEKSVGVIIGSMAHALLNEKGAR</sequence>
<protein>
    <submittedName>
        <fullName evidence="1">Uncharacterized protein</fullName>
    </submittedName>
</protein>
<organism evidence="1">
    <name type="scientific">Corethron hystrix</name>
    <dbReference type="NCBI Taxonomy" id="216773"/>
    <lineage>
        <taxon>Eukaryota</taxon>
        <taxon>Sar</taxon>
        <taxon>Stramenopiles</taxon>
        <taxon>Ochrophyta</taxon>
        <taxon>Bacillariophyta</taxon>
        <taxon>Coscinodiscophyceae</taxon>
        <taxon>Corethrophycidae</taxon>
        <taxon>Corethrales</taxon>
        <taxon>Corethraceae</taxon>
        <taxon>Corethron</taxon>
    </lineage>
</organism>
<accession>A0A7S1BJN1</accession>